<reference evidence="2 3" key="1">
    <citation type="journal article" date="2011" name="J. Bacteriol.">
        <title>Genome sequence of the mercury-methylating and pleomorphic Desulfovibrio africanus Strain Walvis Bay.</title>
        <authorList>
            <person name="Brown S.D."/>
            <person name="Wall J.D."/>
            <person name="Kucken A.M."/>
            <person name="Gilmour C.C."/>
            <person name="Podar M."/>
            <person name="Brandt C.C."/>
            <person name="Teshima H."/>
            <person name="Detter J.C."/>
            <person name="Han C.S."/>
            <person name="Land M.L."/>
            <person name="Lucas S."/>
            <person name="Han J."/>
            <person name="Pennacchio L."/>
            <person name="Nolan M."/>
            <person name="Pitluck S."/>
            <person name="Woyke T."/>
            <person name="Goodwin L."/>
            <person name="Palumbo A.V."/>
            <person name="Elias D.A."/>
        </authorList>
    </citation>
    <scope>NUCLEOTIDE SEQUENCE [LARGE SCALE GENOMIC DNA]</scope>
    <source>
        <strain evidence="2 3">Walvis Bay</strain>
    </source>
</reference>
<keyword evidence="3" id="KW-1185">Reference proteome</keyword>
<protein>
    <recommendedName>
        <fullName evidence="4">DUF2157 domain-containing protein</fullName>
    </recommendedName>
</protein>
<feature type="transmembrane region" description="Helical" evidence="1">
    <location>
        <begin position="188"/>
        <end position="207"/>
    </location>
</feature>
<evidence type="ECO:0008006" key="4">
    <source>
        <dbReference type="Google" id="ProtNLM"/>
    </source>
</evidence>
<evidence type="ECO:0000256" key="1">
    <source>
        <dbReference type="SAM" id="Phobius"/>
    </source>
</evidence>
<evidence type="ECO:0000313" key="2">
    <source>
        <dbReference type="EMBL" id="EGJ50891.1"/>
    </source>
</evidence>
<feature type="transmembrane region" description="Helical" evidence="1">
    <location>
        <begin position="273"/>
        <end position="293"/>
    </location>
</feature>
<gene>
    <name evidence="2" type="ORF">Desaf_2571</name>
</gene>
<accession>F3YZT6</accession>
<sequence>MPDDPARISHAPHIEALSAIAGPGSPLLAVIIEIDTNKNFNNPEHMKTNRKHASVVRNALEHWNRAGLLDDTTALALQQDIEVTPFDWKRLAKYSFWIALICIVTAIGAALADDVLIALLESLFDAPYIVKFFEMSGLSGTIYWFGIKRRKKHPHKIFSNEAILFLGVLATAGAIYQLGRAFDSGSGHFSILLLLAFVVYGLLGFYFRSNLVWLFALISLGSWMGTETGYVSGWGAYYLGMNYPLRFVLFGVVLCAAALALEKKGWFAHLSRSTLAMGLLYLFIALWIMSIFGNYGDMDSWERIRQIELFHWSLLFGLIAAGAIYHGLRYENGMTKGFGITFLLINLYTRFFEHFWDASHKAVFFGLLGISFWLLGSRAEKIWHLGAQKKEPCEVA</sequence>
<feature type="transmembrane region" description="Helical" evidence="1">
    <location>
        <begin position="335"/>
        <end position="352"/>
    </location>
</feature>
<keyword evidence="1" id="KW-0812">Transmembrane</keyword>
<feature type="transmembrane region" description="Helical" evidence="1">
    <location>
        <begin position="243"/>
        <end position="261"/>
    </location>
</feature>
<feature type="transmembrane region" description="Helical" evidence="1">
    <location>
        <begin position="358"/>
        <end position="375"/>
    </location>
</feature>
<feature type="transmembrane region" description="Helical" evidence="1">
    <location>
        <begin position="157"/>
        <end position="176"/>
    </location>
</feature>
<dbReference type="RefSeq" id="WP_014260586.1">
    <property type="nucleotide sequence ID" value="NC_016629.1"/>
</dbReference>
<dbReference type="KEGG" id="daf:Desaf_2571"/>
<name>F3YZT6_DESAF</name>
<dbReference type="eggNOG" id="ENOG502Z8RZ">
    <property type="taxonomic scope" value="Bacteria"/>
</dbReference>
<feature type="transmembrane region" description="Helical" evidence="1">
    <location>
        <begin position="126"/>
        <end position="145"/>
    </location>
</feature>
<proteinExistence type="predicted"/>
<feature type="transmembrane region" description="Helical" evidence="1">
    <location>
        <begin position="309"/>
        <end position="328"/>
    </location>
</feature>
<feature type="transmembrane region" description="Helical" evidence="1">
    <location>
        <begin position="214"/>
        <end position="237"/>
    </location>
</feature>
<evidence type="ECO:0000313" key="3">
    <source>
        <dbReference type="Proteomes" id="UP000007844"/>
    </source>
</evidence>
<dbReference type="EMBL" id="CP003221">
    <property type="protein sequence ID" value="EGJ50891.1"/>
    <property type="molecule type" value="Genomic_DNA"/>
</dbReference>
<feature type="transmembrane region" description="Helical" evidence="1">
    <location>
        <begin position="96"/>
        <end position="120"/>
    </location>
</feature>
<dbReference type="Proteomes" id="UP000007844">
    <property type="component" value="Chromosome"/>
</dbReference>
<organism evidence="2 3">
    <name type="scientific">Desulfocurvibacter africanus subsp. africanus str. Walvis Bay</name>
    <dbReference type="NCBI Taxonomy" id="690850"/>
    <lineage>
        <taxon>Bacteria</taxon>
        <taxon>Pseudomonadati</taxon>
        <taxon>Thermodesulfobacteriota</taxon>
        <taxon>Desulfovibrionia</taxon>
        <taxon>Desulfovibrionales</taxon>
        <taxon>Desulfovibrionaceae</taxon>
        <taxon>Desulfocurvibacter</taxon>
    </lineage>
</organism>
<dbReference type="AlphaFoldDB" id="F3YZT6"/>
<dbReference type="HOGENOM" id="CLU_796293_0_0_7"/>
<keyword evidence="1" id="KW-1133">Transmembrane helix</keyword>
<keyword evidence="1" id="KW-0472">Membrane</keyword>